<gene>
    <name evidence="7" type="ORF">SAMN05444405_10886</name>
</gene>
<feature type="transmembrane region" description="Helical" evidence="5">
    <location>
        <begin position="429"/>
        <end position="449"/>
    </location>
</feature>
<feature type="transmembrane region" description="Helical" evidence="5">
    <location>
        <begin position="117"/>
        <end position="137"/>
    </location>
</feature>
<dbReference type="RefSeq" id="WP_073401367.1">
    <property type="nucleotide sequence ID" value="NZ_FQTV01000008.1"/>
</dbReference>
<dbReference type="GO" id="GO:0016020">
    <property type="term" value="C:membrane"/>
    <property type="evidence" value="ECO:0007669"/>
    <property type="project" value="UniProtKB-SubCell"/>
</dbReference>
<comment type="subcellular location">
    <subcellularLocation>
        <location evidence="1">Membrane</location>
        <topology evidence="1">Multi-pass membrane protein</topology>
    </subcellularLocation>
</comment>
<dbReference type="Proteomes" id="UP000184509">
    <property type="component" value="Unassembled WGS sequence"/>
</dbReference>
<sequence>MRELLENIAKFIMSKIFVYMGLLAFIVLFYKTTIQRGCDFGYIVVASPFIAIALYFLLKNPIWSFMILFINNYAIMGITRYYSLPVPISVLMDSIMLFTFLGIILKNNFIKINWERALNPLTYLIFIWLIFCLMELLNPKLPSFADWYTKVRSIVFYPIIIIILTSISLNKYKHINIILFLWSILTIFAAFKGYWQKNHGFDSTELYWLYVGGGAKTHLINTGIRYFSFFSDAGNYGSNMGFSLVVFSIAAFYIKSKWLKIYFLIVALAGGYGMIISGTRGALAVPFAGYTFFVLISKNIKLALSSILLLTTAFCFLNFTTIGNNNSLIRRMRSAFDTNDSSLNIRLENQKILKKYLIDLPFGAGIGFGNVHDPKSPDYRFSVTPRDSWFVNIWVQTGIIGLSLYIMLLFMGIILGGYIILFKIKNKELGGILAALLAGVVGMTASAYGNEILGQYPTCYLYFICFAIVFMGKYYDKELEDHEKLA</sequence>
<dbReference type="InterPro" id="IPR007016">
    <property type="entry name" value="O-antigen_ligase-rel_domated"/>
</dbReference>
<keyword evidence="4 5" id="KW-0472">Membrane</keyword>
<evidence type="ECO:0000256" key="4">
    <source>
        <dbReference type="ARBA" id="ARBA00023136"/>
    </source>
</evidence>
<reference evidence="8" key="1">
    <citation type="submission" date="2016-11" db="EMBL/GenBank/DDBJ databases">
        <authorList>
            <person name="Varghese N."/>
            <person name="Submissions S."/>
        </authorList>
    </citation>
    <scope>NUCLEOTIDE SEQUENCE [LARGE SCALE GENOMIC DNA]</scope>
    <source>
        <strain evidence="8">DSM 26991</strain>
    </source>
</reference>
<evidence type="ECO:0000256" key="3">
    <source>
        <dbReference type="ARBA" id="ARBA00022989"/>
    </source>
</evidence>
<evidence type="ECO:0000256" key="2">
    <source>
        <dbReference type="ARBA" id="ARBA00022692"/>
    </source>
</evidence>
<keyword evidence="3 5" id="KW-1133">Transmembrane helix</keyword>
<feature type="transmembrane region" description="Helical" evidence="5">
    <location>
        <begin position="65"/>
        <end position="82"/>
    </location>
</feature>
<dbReference type="STRING" id="1297750.SAMN05444405_10886"/>
<proteinExistence type="predicted"/>
<protein>
    <recommendedName>
        <fullName evidence="6">O-antigen ligase-related domain-containing protein</fullName>
    </recommendedName>
</protein>
<dbReference type="AlphaFoldDB" id="A0A1M5BFD6"/>
<feature type="transmembrane region" description="Helical" evidence="5">
    <location>
        <begin position="40"/>
        <end position="58"/>
    </location>
</feature>
<evidence type="ECO:0000256" key="5">
    <source>
        <dbReference type="SAM" id="Phobius"/>
    </source>
</evidence>
<organism evidence="7 8">
    <name type="scientific">Bacteroides luti</name>
    <dbReference type="NCBI Taxonomy" id="1297750"/>
    <lineage>
        <taxon>Bacteria</taxon>
        <taxon>Pseudomonadati</taxon>
        <taxon>Bacteroidota</taxon>
        <taxon>Bacteroidia</taxon>
        <taxon>Bacteroidales</taxon>
        <taxon>Bacteroidaceae</taxon>
        <taxon>Bacteroides</taxon>
    </lineage>
</organism>
<dbReference type="OrthoDB" id="783093at2"/>
<feature type="transmembrane region" description="Helical" evidence="5">
    <location>
        <begin position="303"/>
        <end position="323"/>
    </location>
</feature>
<evidence type="ECO:0000313" key="8">
    <source>
        <dbReference type="Proteomes" id="UP000184509"/>
    </source>
</evidence>
<dbReference type="PANTHER" id="PTHR37422">
    <property type="entry name" value="TEICHURONIC ACID BIOSYNTHESIS PROTEIN TUAE"/>
    <property type="match status" value="1"/>
</dbReference>
<feature type="transmembrane region" description="Helical" evidence="5">
    <location>
        <begin position="236"/>
        <end position="254"/>
    </location>
</feature>
<dbReference type="PANTHER" id="PTHR37422:SF13">
    <property type="entry name" value="LIPOPOLYSACCHARIDE BIOSYNTHESIS PROTEIN PA4999-RELATED"/>
    <property type="match status" value="1"/>
</dbReference>
<feature type="transmembrane region" description="Helical" evidence="5">
    <location>
        <begin position="455"/>
        <end position="475"/>
    </location>
</feature>
<keyword evidence="8" id="KW-1185">Reference proteome</keyword>
<dbReference type="InterPro" id="IPR051533">
    <property type="entry name" value="WaaL-like"/>
</dbReference>
<feature type="transmembrane region" description="Helical" evidence="5">
    <location>
        <begin position="149"/>
        <end position="169"/>
    </location>
</feature>
<feature type="transmembrane region" description="Helical" evidence="5">
    <location>
        <begin position="12"/>
        <end position="34"/>
    </location>
</feature>
<evidence type="ECO:0000256" key="1">
    <source>
        <dbReference type="ARBA" id="ARBA00004141"/>
    </source>
</evidence>
<accession>A0A1M5BFD6</accession>
<evidence type="ECO:0000313" key="7">
    <source>
        <dbReference type="EMBL" id="SHF40892.1"/>
    </source>
</evidence>
<feature type="transmembrane region" description="Helical" evidence="5">
    <location>
        <begin position="88"/>
        <end position="105"/>
    </location>
</feature>
<dbReference type="EMBL" id="FQTV01000008">
    <property type="protein sequence ID" value="SHF40892.1"/>
    <property type="molecule type" value="Genomic_DNA"/>
</dbReference>
<evidence type="ECO:0000259" key="6">
    <source>
        <dbReference type="Pfam" id="PF04932"/>
    </source>
</evidence>
<name>A0A1M5BFD6_9BACE</name>
<dbReference type="Pfam" id="PF04932">
    <property type="entry name" value="Wzy_C"/>
    <property type="match status" value="1"/>
</dbReference>
<feature type="transmembrane region" description="Helical" evidence="5">
    <location>
        <begin position="393"/>
        <end position="422"/>
    </location>
</feature>
<feature type="domain" description="O-antigen ligase-related" evidence="6">
    <location>
        <begin position="266"/>
        <end position="406"/>
    </location>
</feature>
<keyword evidence="2 5" id="KW-0812">Transmembrane</keyword>
<feature type="transmembrane region" description="Helical" evidence="5">
    <location>
        <begin position="176"/>
        <end position="195"/>
    </location>
</feature>